<dbReference type="EMBL" id="BPVZ01000064">
    <property type="protein sequence ID" value="GKV23758.1"/>
    <property type="molecule type" value="Genomic_DNA"/>
</dbReference>
<dbReference type="Proteomes" id="UP001054252">
    <property type="component" value="Unassembled WGS sequence"/>
</dbReference>
<dbReference type="AlphaFoldDB" id="A0AAV5KGQ9"/>
<evidence type="ECO:0000313" key="1">
    <source>
        <dbReference type="EMBL" id="GKV23758.1"/>
    </source>
</evidence>
<keyword evidence="2" id="KW-1185">Reference proteome</keyword>
<name>A0AAV5KGQ9_9ROSI</name>
<organism evidence="1 2">
    <name type="scientific">Rubroshorea leprosula</name>
    <dbReference type="NCBI Taxonomy" id="152421"/>
    <lineage>
        <taxon>Eukaryota</taxon>
        <taxon>Viridiplantae</taxon>
        <taxon>Streptophyta</taxon>
        <taxon>Embryophyta</taxon>
        <taxon>Tracheophyta</taxon>
        <taxon>Spermatophyta</taxon>
        <taxon>Magnoliopsida</taxon>
        <taxon>eudicotyledons</taxon>
        <taxon>Gunneridae</taxon>
        <taxon>Pentapetalae</taxon>
        <taxon>rosids</taxon>
        <taxon>malvids</taxon>
        <taxon>Malvales</taxon>
        <taxon>Dipterocarpaceae</taxon>
        <taxon>Rubroshorea</taxon>
    </lineage>
</organism>
<proteinExistence type="predicted"/>
<protein>
    <submittedName>
        <fullName evidence="1">Uncharacterized protein</fullName>
    </submittedName>
</protein>
<reference evidence="1 2" key="1">
    <citation type="journal article" date="2021" name="Commun. Biol.">
        <title>The genome of Shorea leprosula (Dipterocarpaceae) highlights the ecological relevance of drought in aseasonal tropical rainforests.</title>
        <authorList>
            <person name="Ng K.K.S."/>
            <person name="Kobayashi M.J."/>
            <person name="Fawcett J.A."/>
            <person name="Hatakeyama M."/>
            <person name="Paape T."/>
            <person name="Ng C.H."/>
            <person name="Ang C.C."/>
            <person name="Tnah L.H."/>
            <person name="Lee C.T."/>
            <person name="Nishiyama T."/>
            <person name="Sese J."/>
            <person name="O'Brien M.J."/>
            <person name="Copetti D."/>
            <person name="Mohd Noor M.I."/>
            <person name="Ong R.C."/>
            <person name="Putra M."/>
            <person name="Sireger I.Z."/>
            <person name="Indrioko S."/>
            <person name="Kosugi Y."/>
            <person name="Izuno A."/>
            <person name="Isagi Y."/>
            <person name="Lee S.L."/>
            <person name="Shimizu K.K."/>
        </authorList>
    </citation>
    <scope>NUCLEOTIDE SEQUENCE [LARGE SCALE GENOMIC DNA]</scope>
    <source>
        <strain evidence="1">214</strain>
    </source>
</reference>
<comment type="caution">
    <text evidence="1">The sequence shown here is derived from an EMBL/GenBank/DDBJ whole genome shotgun (WGS) entry which is preliminary data.</text>
</comment>
<sequence>MEERKRDMGFCGWFWSHDSEIGRNGKGIARVNQPWRLVPFMFREGYKPGASTIEV</sequence>
<gene>
    <name evidence="1" type="ORF">SLEP1_g33454</name>
</gene>
<accession>A0AAV5KGQ9</accession>
<evidence type="ECO:0000313" key="2">
    <source>
        <dbReference type="Proteomes" id="UP001054252"/>
    </source>
</evidence>